<sequence length="132" mass="14935">MKPLNPQSSSGEPEKDDRLVEFLHHYRPCPPPETRGLEEQILQDIQSLHPETPISRKRRKVWVVGAIAASLVLGMGGYARWSTQMASQPLSEEEIASLDQFLQATWQETVSLTGQELSWVQDDPLLLWESSP</sequence>
<evidence type="ECO:0000256" key="1">
    <source>
        <dbReference type="SAM" id="Phobius"/>
    </source>
</evidence>
<comment type="caution">
    <text evidence="2">The sequence shown here is derived from an EMBL/GenBank/DDBJ whole genome shotgun (WGS) entry which is preliminary data.</text>
</comment>
<dbReference type="STRING" id="1925591.BI308_00235"/>
<keyword evidence="1" id="KW-1133">Transmembrane helix</keyword>
<dbReference type="AlphaFoldDB" id="A0A1L9QXU4"/>
<gene>
    <name evidence="2" type="ORF">BI308_00235</name>
</gene>
<keyword evidence="1" id="KW-0812">Transmembrane</keyword>
<evidence type="ECO:0000313" key="2">
    <source>
        <dbReference type="EMBL" id="OJJ27442.1"/>
    </source>
</evidence>
<dbReference type="Proteomes" id="UP000183940">
    <property type="component" value="Unassembled WGS sequence"/>
</dbReference>
<evidence type="ECO:0000313" key="3">
    <source>
        <dbReference type="Proteomes" id="UP000183940"/>
    </source>
</evidence>
<proteinExistence type="predicted"/>
<organism evidence="2 3">
    <name type="scientific">Roseofilum reptotaenium AO1-A</name>
    <dbReference type="NCBI Taxonomy" id="1925591"/>
    <lineage>
        <taxon>Bacteria</taxon>
        <taxon>Bacillati</taxon>
        <taxon>Cyanobacteriota</taxon>
        <taxon>Cyanophyceae</taxon>
        <taxon>Desertifilales</taxon>
        <taxon>Desertifilaceae</taxon>
        <taxon>Roseofilum</taxon>
    </lineage>
</organism>
<protein>
    <submittedName>
        <fullName evidence="2">Uncharacterized protein</fullName>
    </submittedName>
</protein>
<keyword evidence="1" id="KW-0472">Membrane</keyword>
<feature type="transmembrane region" description="Helical" evidence="1">
    <location>
        <begin position="61"/>
        <end position="81"/>
    </location>
</feature>
<keyword evidence="3" id="KW-1185">Reference proteome</keyword>
<dbReference type="EMBL" id="MLAW01000001">
    <property type="protein sequence ID" value="OJJ27442.1"/>
    <property type="molecule type" value="Genomic_DNA"/>
</dbReference>
<name>A0A1L9QXU4_9CYAN</name>
<reference evidence="2" key="1">
    <citation type="submission" date="2016-10" db="EMBL/GenBank/DDBJ databases">
        <title>CRISPR-Cas defence system in Roseofilum reptotaenium: evidence of a bacteriophage-cyanobacterium arms race in the coral black band disease.</title>
        <authorList>
            <person name="Buerger P."/>
            <person name="Wood-Charlson E.M."/>
            <person name="Weynberg K.D."/>
            <person name="Willis B."/>
            <person name="Van Oppen M.J."/>
        </authorList>
    </citation>
    <scope>NUCLEOTIDE SEQUENCE [LARGE SCALE GENOMIC DNA]</scope>
    <source>
        <strain evidence="2">AO1-A</strain>
    </source>
</reference>
<accession>A0A1L9QXU4</accession>